<evidence type="ECO:0000313" key="1">
    <source>
        <dbReference type="EMBL" id="WVZ54397.1"/>
    </source>
</evidence>
<proteinExistence type="predicted"/>
<dbReference type="PANTHER" id="PTHR36140:SF12">
    <property type="entry name" value="F-BOX DOMAIN-CONTAINING PROTEIN"/>
    <property type="match status" value="1"/>
</dbReference>
<dbReference type="Proteomes" id="UP001341281">
    <property type="component" value="Chromosome 01"/>
</dbReference>
<dbReference type="AlphaFoldDB" id="A0AAQ3PX07"/>
<keyword evidence="2" id="KW-1185">Reference proteome</keyword>
<gene>
    <name evidence="1" type="ORF">U9M48_005202</name>
</gene>
<evidence type="ECO:0000313" key="2">
    <source>
        <dbReference type="Proteomes" id="UP001341281"/>
    </source>
</evidence>
<organism evidence="1 2">
    <name type="scientific">Paspalum notatum var. saurae</name>
    <dbReference type="NCBI Taxonomy" id="547442"/>
    <lineage>
        <taxon>Eukaryota</taxon>
        <taxon>Viridiplantae</taxon>
        <taxon>Streptophyta</taxon>
        <taxon>Embryophyta</taxon>
        <taxon>Tracheophyta</taxon>
        <taxon>Spermatophyta</taxon>
        <taxon>Magnoliopsida</taxon>
        <taxon>Liliopsida</taxon>
        <taxon>Poales</taxon>
        <taxon>Poaceae</taxon>
        <taxon>PACMAD clade</taxon>
        <taxon>Panicoideae</taxon>
        <taxon>Andropogonodae</taxon>
        <taxon>Paspaleae</taxon>
        <taxon>Paspalinae</taxon>
        <taxon>Paspalum</taxon>
    </lineage>
</organism>
<reference evidence="1 2" key="1">
    <citation type="submission" date="2024-02" db="EMBL/GenBank/DDBJ databases">
        <title>High-quality chromosome-scale genome assembly of Pensacola bahiagrass (Paspalum notatum Flugge var. saurae).</title>
        <authorList>
            <person name="Vega J.M."/>
            <person name="Podio M."/>
            <person name="Orjuela J."/>
            <person name="Siena L.A."/>
            <person name="Pessino S.C."/>
            <person name="Combes M.C."/>
            <person name="Mariac C."/>
            <person name="Albertini E."/>
            <person name="Pupilli F."/>
            <person name="Ortiz J.P.A."/>
            <person name="Leblanc O."/>
        </authorList>
    </citation>
    <scope>NUCLEOTIDE SEQUENCE [LARGE SCALE GENOMIC DNA]</scope>
    <source>
        <strain evidence="1">R1</strain>
        <tissue evidence="1">Leaf</tissue>
    </source>
</reference>
<sequence>MPPVRRARGAHAAAASSYLTVADGWLSRRRRTVSVGNKRRAGAESDDGAPTPAILVPDDVLFSIFSRASGAADVARCAASICRALPAPAPTAASIPHLALGVLFPQRKTAREGARLRFLPTAAAAAAFANSARRHLAGLSAGGPLDLDFDHARPVASRNGHVVLELRRAGGLTLCVWNPVTGAVSVLPPLSGKDYPGDYACAILTSHDVADGPLASLPGFFRVLVVYERRRSSRSFTALRCYSSDTGSWAAEAKKPGAKISGRVLRQLRPAVVRRGVAYWSTHRAAFGVRLDGATSATMDVLWVPYDLKQIRLDNHMVGVSPDGRLRLIETGFVALKLRVIDFVTSELKDHQIDDDDIKIPVPEIRLTSTLTPAVKLRWFGEKSGTLIVTVEETSGSTSAVYAFNLATRSVEKLADGVSNHAYRNMFGYEMIAQHNLCP</sequence>
<dbReference type="EMBL" id="CP144745">
    <property type="protein sequence ID" value="WVZ54397.1"/>
    <property type="molecule type" value="Genomic_DNA"/>
</dbReference>
<name>A0AAQ3PX07_PASNO</name>
<evidence type="ECO:0008006" key="3">
    <source>
        <dbReference type="Google" id="ProtNLM"/>
    </source>
</evidence>
<accession>A0AAQ3PX07</accession>
<dbReference type="PANTHER" id="PTHR36140">
    <property type="entry name" value="F-BOX DOMAIN-CONTAINING PROTEIN-RELATED"/>
    <property type="match status" value="1"/>
</dbReference>
<protein>
    <recommendedName>
        <fullName evidence="3">F-box domain-containing protein</fullName>
    </recommendedName>
</protein>